<gene>
    <name evidence="2" type="ORF">BJ986_001456</name>
</gene>
<keyword evidence="1" id="KW-0812">Transmembrane</keyword>
<dbReference type="EMBL" id="JACCAB010000001">
    <property type="protein sequence ID" value="NYG06969.1"/>
    <property type="molecule type" value="Genomic_DNA"/>
</dbReference>
<keyword evidence="3" id="KW-1185">Reference proteome</keyword>
<evidence type="ECO:0000313" key="3">
    <source>
        <dbReference type="Proteomes" id="UP000573599"/>
    </source>
</evidence>
<keyword evidence="1" id="KW-0472">Membrane</keyword>
<protein>
    <submittedName>
        <fullName evidence="2">Uncharacterized protein</fullName>
    </submittedName>
</protein>
<name>A0A852WDV6_9MICO</name>
<comment type="caution">
    <text evidence="2">The sequence shown here is derived from an EMBL/GenBank/DDBJ whole genome shotgun (WGS) entry which is preliminary data.</text>
</comment>
<evidence type="ECO:0000313" key="2">
    <source>
        <dbReference type="EMBL" id="NYG06969.1"/>
    </source>
</evidence>
<feature type="transmembrane region" description="Helical" evidence="1">
    <location>
        <begin position="70"/>
        <end position="90"/>
    </location>
</feature>
<feature type="transmembrane region" description="Helical" evidence="1">
    <location>
        <begin position="12"/>
        <end position="32"/>
    </location>
</feature>
<proteinExistence type="predicted"/>
<sequence length="194" mass="21154">MDRTRWSRRANLWLFALSGLCIALAVLVFFAGDTYYLVDRVLPPAFWFFTVSTVIQAASSFDERRGAPVWGLRALVVVLCLAGALGGYMVHSANPPALSSARSPDGRITAEVRDGAPTVNIARMVIVHQNAGLLSRKWTVGCVHGDGPDAYESVAWLDDMTLEVRTQNGQRLPVSLDPTGRPLNRLSALEDTCP</sequence>
<dbReference type="Proteomes" id="UP000573599">
    <property type="component" value="Unassembled WGS sequence"/>
</dbReference>
<dbReference type="RefSeq" id="WP_179421372.1">
    <property type="nucleotide sequence ID" value="NZ_JACCAB010000001.1"/>
</dbReference>
<evidence type="ECO:0000256" key="1">
    <source>
        <dbReference type="SAM" id="Phobius"/>
    </source>
</evidence>
<reference evidence="2 3" key="1">
    <citation type="submission" date="2020-07" db="EMBL/GenBank/DDBJ databases">
        <title>Sequencing the genomes of 1000 actinobacteria strains.</title>
        <authorList>
            <person name="Klenk H.-P."/>
        </authorList>
    </citation>
    <scope>NUCLEOTIDE SEQUENCE [LARGE SCALE GENOMIC DNA]</scope>
    <source>
        <strain evidence="2 3">DSM 23987</strain>
    </source>
</reference>
<feature type="transmembrane region" description="Helical" evidence="1">
    <location>
        <begin position="44"/>
        <end position="61"/>
    </location>
</feature>
<keyword evidence="1" id="KW-1133">Transmembrane helix</keyword>
<accession>A0A852WDV6</accession>
<dbReference type="AlphaFoldDB" id="A0A852WDV6"/>
<organism evidence="2 3">
    <name type="scientific">Pedococcus badiiscoriae</name>
    <dbReference type="NCBI Taxonomy" id="642776"/>
    <lineage>
        <taxon>Bacteria</taxon>
        <taxon>Bacillati</taxon>
        <taxon>Actinomycetota</taxon>
        <taxon>Actinomycetes</taxon>
        <taxon>Micrococcales</taxon>
        <taxon>Intrasporangiaceae</taxon>
        <taxon>Pedococcus</taxon>
    </lineage>
</organism>